<dbReference type="EMBL" id="CP100355">
    <property type="protein sequence ID" value="UTF54517.1"/>
    <property type="molecule type" value="Genomic_DNA"/>
</dbReference>
<dbReference type="RefSeq" id="WP_254159189.1">
    <property type="nucleotide sequence ID" value="NZ_CP100355.1"/>
</dbReference>
<evidence type="ECO:0000256" key="1">
    <source>
        <dbReference type="SAM" id="Phobius"/>
    </source>
</evidence>
<name>A0A9E7ND39_9EURY</name>
<sequence length="79" mass="8154">MDARLKSAALWGAVGAMTFLVLVQGYALAVEPLVSLTRAGLVALVVGVGTATVAYRLEPRVARWAAGRAGDDGADGERK</sequence>
<dbReference type="Pfam" id="PF25938">
    <property type="entry name" value="DUF7981"/>
    <property type="match status" value="1"/>
</dbReference>
<dbReference type="KEGG" id="sawl:NGM29_04385"/>
<reference evidence="3" key="1">
    <citation type="submission" date="2022-06" db="EMBL/GenBank/DDBJ databases">
        <title>Diverse halophilic archaea isolated from saline environments.</title>
        <authorList>
            <person name="Cui H.-L."/>
        </authorList>
    </citation>
    <scope>NUCLEOTIDE SEQUENCE</scope>
    <source>
        <strain evidence="3">WLHS1</strain>
    </source>
</reference>
<evidence type="ECO:0000313" key="3">
    <source>
        <dbReference type="EMBL" id="UTF54517.1"/>
    </source>
</evidence>
<accession>A0A9E7ND39</accession>
<dbReference type="InterPro" id="IPR058287">
    <property type="entry name" value="DUF7981"/>
</dbReference>
<evidence type="ECO:0000313" key="4">
    <source>
        <dbReference type="Proteomes" id="UP001056855"/>
    </source>
</evidence>
<dbReference type="AlphaFoldDB" id="A0A9E7ND39"/>
<keyword evidence="1" id="KW-1133">Transmembrane helix</keyword>
<protein>
    <recommendedName>
        <fullName evidence="2">DUF7981 domain-containing protein</fullName>
    </recommendedName>
</protein>
<evidence type="ECO:0000259" key="2">
    <source>
        <dbReference type="Pfam" id="PF25938"/>
    </source>
</evidence>
<keyword evidence="4" id="KW-1185">Reference proteome</keyword>
<organism evidence="3 4">
    <name type="scientific">Natronosalvus rutilus</name>
    <dbReference type="NCBI Taxonomy" id="2953753"/>
    <lineage>
        <taxon>Archaea</taxon>
        <taxon>Methanobacteriati</taxon>
        <taxon>Methanobacteriota</taxon>
        <taxon>Stenosarchaea group</taxon>
        <taxon>Halobacteria</taxon>
        <taxon>Halobacteriales</taxon>
        <taxon>Natrialbaceae</taxon>
        <taxon>Natronosalvus</taxon>
    </lineage>
</organism>
<feature type="domain" description="DUF7981" evidence="2">
    <location>
        <begin position="1"/>
        <end position="63"/>
    </location>
</feature>
<keyword evidence="1" id="KW-0472">Membrane</keyword>
<feature type="transmembrane region" description="Helical" evidence="1">
    <location>
        <begin position="39"/>
        <end position="57"/>
    </location>
</feature>
<dbReference type="GeneID" id="73289257"/>
<gene>
    <name evidence="3" type="ORF">NGM29_04385</name>
</gene>
<proteinExistence type="predicted"/>
<keyword evidence="1" id="KW-0812">Transmembrane</keyword>
<dbReference type="Proteomes" id="UP001056855">
    <property type="component" value="Chromosome"/>
</dbReference>